<reference evidence="1" key="1">
    <citation type="submission" date="2015-12" db="EMBL/GenBank/DDBJ databases">
        <title>Gene expression during late stages of embryo sac development: a critical building block for successful pollen-pistil interactions.</title>
        <authorList>
            <person name="Liu Y."/>
            <person name="Joly V."/>
            <person name="Sabar M."/>
            <person name="Matton D.P."/>
        </authorList>
    </citation>
    <scope>NUCLEOTIDE SEQUENCE</scope>
</reference>
<organism evidence="1">
    <name type="scientific">Solanum chacoense</name>
    <name type="common">Chaco potato</name>
    <dbReference type="NCBI Taxonomy" id="4108"/>
    <lineage>
        <taxon>Eukaryota</taxon>
        <taxon>Viridiplantae</taxon>
        <taxon>Streptophyta</taxon>
        <taxon>Embryophyta</taxon>
        <taxon>Tracheophyta</taxon>
        <taxon>Spermatophyta</taxon>
        <taxon>Magnoliopsida</taxon>
        <taxon>eudicotyledons</taxon>
        <taxon>Gunneridae</taxon>
        <taxon>Pentapetalae</taxon>
        <taxon>asterids</taxon>
        <taxon>lamiids</taxon>
        <taxon>Solanales</taxon>
        <taxon>Solanaceae</taxon>
        <taxon>Solanoideae</taxon>
        <taxon>Solaneae</taxon>
        <taxon>Solanum</taxon>
    </lineage>
</organism>
<dbReference type="PANTHER" id="PTHR35288">
    <property type="entry name" value="TAIL FIBER"/>
    <property type="match status" value="1"/>
</dbReference>
<name>A0A0V0HJT8_SOLCH</name>
<dbReference type="AlphaFoldDB" id="A0A0V0HJT8"/>
<evidence type="ECO:0000313" key="1">
    <source>
        <dbReference type="EMBL" id="JAP20700.1"/>
    </source>
</evidence>
<accession>A0A0V0HJT8</accession>
<protein>
    <submittedName>
        <fullName evidence="1">Putative ovule protein</fullName>
    </submittedName>
</protein>
<proteinExistence type="predicted"/>
<dbReference type="EMBL" id="GEDG01018539">
    <property type="protein sequence ID" value="JAP20700.1"/>
    <property type="molecule type" value="Transcribed_RNA"/>
</dbReference>
<dbReference type="PANTHER" id="PTHR35288:SF1">
    <property type="entry name" value="TAIL FIBER"/>
    <property type="match status" value="1"/>
</dbReference>
<sequence length="126" mass="13982">MANVSTSKGRWSNLSKYASRIFFVLIFLQVPLFRVPCRSGMCSTPMEVTSSQLISSEIFPLPLVKAMLYPGAVANGLITSRTVPSWDNLLNIYNLTNVKEASAVTDLQRLEVKVEDSLNTISLLKK</sequence>